<name>A0A1H6DX02_9ACTN</name>
<reference evidence="1 2" key="1">
    <citation type="submission" date="2016-10" db="EMBL/GenBank/DDBJ databases">
        <authorList>
            <person name="de Groot N.N."/>
        </authorList>
    </citation>
    <scope>NUCLEOTIDE SEQUENCE [LARGE SCALE GENOMIC DNA]</scope>
    <source>
        <strain evidence="1 2">CGMCC 4.7037</strain>
    </source>
</reference>
<dbReference type="Proteomes" id="UP000236732">
    <property type="component" value="Unassembled WGS sequence"/>
</dbReference>
<protein>
    <submittedName>
        <fullName evidence="1">Uncharacterized protein</fullName>
    </submittedName>
</protein>
<evidence type="ECO:0000313" key="1">
    <source>
        <dbReference type="EMBL" id="SEG89246.1"/>
    </source>
</evidence>
<organism evidence="1 2">
    <name type="scientific">Nonomuraea solani</name>
    <dbReference type="NCBI Taxonomy" id="1144553"/>
    <lineage>
        <taxon>Bacteria</taxon>
        <taxon>Bacillati</taxon>
        <taxon>Actinomycetota</taxon>
        <taxon>Actinomycetes</taxon>
        <taxon>Streptosporangiales</taxon>
        <taxon>Streptosporangiaceae</taxon>
        <taxon>Nonomuraea</taxon>
    </lineage>
</organism>
<proteinExistence type="predicted"/>
<evidence type="ECO:0000313" key="2">
    <source>
        <dbReference type="Proteomes" id="UP000236732"/>
    </source>
</evidence>
<keyword evidence="2" id="KW-1185">Reference proteome</keyword>
<accession>A0A1H6DX02</accession>
<dbReference type="EMBL" id="FNVT01000006">
    <property type="protein sequence ID" value="SEG89246.1"/>
    <property type="molecule type" value="Genomic_DNA"/>
</dbReference>
<sequence length="31" mass="3431">MGDVVIDQAQAFPRELDKLLKAVFRGGQTAR</sequence>
<dbReference type="AlphaFoldDB" id="A0A1H6DX02"/>
<gene>
    <name evidence="1" type="ORF">SAMN05444920_106414</name>
</gene>